<dbReference type="Proteomes" id="UP000279833">
    <property type="component" value="Unassembled WGS sequence"/>
</dbReference>
<feature type="transmembrane region" description="Helical" evidence="1">
    <location>
        <begin position="91"/>
        <end position="116"/>
    </location>
</feature>
<keyword evidence="1" id="KW-0812">Transmembrane</keyword>
<dbReference type="WBParaSite" id="SCUD_0002182701-mRNA-1">
    <property type="protein sequence ID" value="SCUD_0002182701-mRNA-1"/>
    <property type="gene ID" value="SCUD_0002182701"/>
</dbReference>
<dbReference type="EMBL" id="UZAK01047551">
    <property type="protein sequence ID" value="VDP76695.1"/>
    <property type="molecule type" value="Genomic_DNA"/>
</dbReference>
<keyword evidence="3" id="KW-1185">Reference proteome</keyword>
<reference evidence="2 3" key="2">
    <citation type="submission" date="2018-11" db="EMBL/GenBank/DDBJ databases">
        <authorList>
            <consortium name="Pathogen Informatics"/>
        </authorList>
    </citation>
    <scope>NUCLEOTIDE SEQUENCE [LARGE SCALE GENOMIC DNA]</scope>
    <source>
        <strain evidence="2">Dakar</strain>
        <strain evidence="3">Dakar, Senegal</strain>
    </source>
</reference>
<gene>
    <name evidence="2" type="ORF">SCUD_LOCUS21824</name>
</gene>
<proteinExistence type="predicted"/>
<name>A0A183L3B6_9TREM</name>
<evidence type="ECO:0000313" key="2">
    <source>
        <dbReference type="EMBL" id="VDP76695.1"/>
    </source>
</evidence>
<protein>
    <submittedName>
        <fullName evidence="4">Syndecan domain-containing protein</fullName>
    </submittedName>
</protein>
<organism evidence="4">
    <name type="scientific">Schistosoma curassoni</name>
    <dbReference type="NCBI Taxonomy" id="6186"/>
    <lineage>
        <taxon>Eukaryota</taxon>
        <taxon>Metazoa</taxon>
        <taxon>Spiralia</taxon>
        <taxon>Lophotrochozoa</taxon>
        <taxon>Platyhelminthes</taxon>
        <taxon>Trematoda</taxon>
        <taxon>Digenea</taxon>
        <taxon>Strigeidida</taxon>
        <taxon>Schistosomatoidea</taxon>
        <taxon>Schistosomatidae</taxon>
        <taxon>Schistosoma</taxon>
    </lineage>
</organism>
<dbReference type="AlphaFoldDB" id="A0A183L3B6"/>
<keyword evidence="1" id="KW-0472">Membrane</keyword>
<evidence type="ECO:0000256" key="1">
    <source>
        <dbReference type="SAM" id="Phobius"/>
    </source>
</evidence>
<accession>A0A183L3B6</accession>
<keyword evidence="1" id="KW-1133">Transmembrane helix</keyword>
<reference evidence="4" key="1">
    <citation type="submission" date="2016-06" db="UniProtKB">
        <authorList>
            <consortium name="WormBaseParasite"/>
        </authorList>
    </citation>
    <scope>IDENTIFICATION</scope>
</reference>
<evidence type="ECO:0000313" key="3">
    <source>
        <dbReference type="Proteomes" id="UP000279833"/>
    </source>
</evidence>
<evidence type="ECO:0000313" key="4">
    <source>
        <dbReference type="WBParaSite" id="SCUD_0002182701-mRNA-1"/>
    </source>
</evidence>
<sequence>MITEMVITQIENVTTIINTTMVPINLISTNDTSISTFQQSTIHHDQNLFEVNNQSYRNSNQIITFKSPFELNTIQTNSFVKGIRNTIDKPLAGLIIIGILFLTISILLGLIVLIFYKKRNTVFVYEKSQHGGLYSPGDQSI</sequence>